<evidence type="ECO:0000256" key="2">
    <source>
        <dbReference type="SAM" id="MobiDB-lite"/>
    </source>
</evidence>
<sequence>MRRKLYMLTLLAIFSTAITVQSQQWNPRPGWKDSFEANGFCWCDSNLDHGIANKTVTINNTAYSVVDICDELKKHPNYRAYQNGDPIYNDIQCGNGPFNDAPDEPGCPGRVDLGPEGCDQIGPKWDMAWLSSRPRFNGDGGTDGSDGGDDLGEIGTAGTGGSGQGEGPKLRVLFPTLNKRLVAPATFTVEAEATDADGVKEIQLIIDGQFVRTERFAPYLWNDRGQDNALANLPVKNYLLEVKAYDNKGNVSVVDILVYVIPEGTDGSPNTNVSILGQSINKYVSAENGSRSMRANRNTAGTEEQFTFESLGNNQYAIKGNNGKYVSSENGAKAMNCNRNAVGAWEKFVLEPLGNDLYAIKGNNGKYVSHENGKDKGIFCNRTNIGSWEKFVIQGLNNTTSRANQNLISDSKNIRLFPNPSTLDNLKLQISDAKHETCTVEIMDLNGKRIVSKSIAIEEKGNQVIALNDLKSNITTQGLYLVKVTLGETTFVEQMLLK</sequence>
<feature type="region of interest" description="Disordered" evidence="2">
    <location>
        <begin position="132"/>
        <end position="168"/>
    </location>
</feature>
<dbReference type="OrthoDB" id="1157769at2"/>
<dbReference type="InterPro" id="IPR008999">
    <property type="entry name" value="Actin-crosslinking"/>
</dbReference>
<evidence type="ECO:0000313" key="5">
    <source>
        <dbReference type="EMBL" id="SHI97770.1"/>
    </source>
</evidence>
<gene>
    <name evidence="5" type="ORF">SAMN04488508_104317</name>
</gene>
<protein>
    <submittedName>
        <fullName evidence="5">Por secretion system C-terminal sorting domain-containing protein</fullName>
    </submittedName>
</protein>
<dbReference type="RefSeq" id="WP_084549494.1">
    <property type="nucleotide sequence ID" value="NZ_FQYP01000004.1"/>
</dbReference>
<feature type="signal peptide" evidence="3">
    <location>
        <begin position="1"/>
        <end position="22"/>
    </location>
</feature>
<dbReference type="Pfam" id="PF18962">
    <property type="entry name" value="Por_Secre_tail"/>
    <property type="match status" value="1"/>
</dbReference>
<proteinExistence type="predicted"/>
<dbReference type="Pfam" id="PF17957">
    <property type="entry name" value="Big_7"/>
    <property type="match status" value="1"/>
</dbReference>
<keyword evidence="1 3" id="KW-0732">Signal</keyword>
<keyword evidence="6" id="KW-1185">Reference proteome</keyword>
<evidence type="ECO:0000256" key="3">
    <source>
        <dbReference type="SAM" id="SignalP"/>
    </source>
</evidence>
<evidence type="ECO:0000313" key="6">
    <source>
        <dbReference type="Proteomes" id="UP000184432"/>
    </source>
</evidence>
<feature type="compositionally biased region" description="Gly residues" evidence="2">
    <location>
        <begin position="155"/>
        <end position="166"/>
    </location>
</feature>
<dbReference type="InterPro" id="IPR026444">
    <property type="entry name" value="Secre_tail"/>
</dbReference>
<dbReference type="STRING" id="570521.SAMN04488508_104317"/>
<dbReference type="Proteomes" id="UP000184432">
    <property type="component" value="Unassembled WGS sequence"/>
</dbReference>
<feature type="domain" description="Secretion system C-terminal sorting" evidence="4">
    <location>
        <begin position="416"/>
        <end position="493"/>
    </location>
</feature>
<evidence type="ECO:0000256" key="1">
    <source>
        <dbReference type="ARBA" id="ARBA00022729"/>
    </source>
</evidence>
<dbReference type="NCBIfam" id="TIGR04183">
    <property type="entry name" value="Por_Secre_tail"/>
    <property type="match status" value="1"/>
</dbReference>
<accession>A0A1M6FJ73</accession>
<dbReference type="InterPro" id="IPR013783">
    <property type="entry name" value="Ig-like_fold"/>
</dbReference>
<dbReference type="InterPro" id="IPR010414">
    <property type="entry name" value="FRG1"/>
</dbReference>
<dbReference type="CDD" id="cd23342">
    <property type="entry name" value="beta-trefoil_FSCN_ZgPorA-like"/>
    <property type="match status" value="1"/>
</dbReference>
<dbReference type="Pfam" id="PF06229">
    <property type="entry name" value="FRG1"/>
    <property type="match status" value="1"/>
</dbReference>
<name>A0A1M6FJ73_9FLAO</name>
<feature type="chain" id="PRO_5012048047" evidence="3">
    <location>
        <begin position="23"/>
        <end position="498"/>
    </location>
</feature>
<dbReference type="EMBL" id="FQYP01000004">
    <property type="protein sequence ID" value="SHI97770.1"/>
    <property type="molecule type" value="Genomic_DNA"/>
</dbReference>
<evidence type="ECO:0000259" key="4">
    <source>
        <dbReference type="Pfam" id="PF18962"/>
    </source>
</evidence>
<organism evidence="5 6">
    <name type="scientific">Aquimarina spongiae</name>
    <dbReference type="NCBI Taxonomy" id="570521"/>
    <lineage>
        <taxon>Bacteria</taxon>
        <taxon>Pseudomonadati</taxon>
        <taxon>Bacteroidota</taxon>
        <taxon>Flavobacteriia</taxon>
        <taxon>Flavobacteriales</taxon>
        <taxon>Flavobacteriaceae</taxon>
        <taxon>Aquimarina</taxon>
    </lineage>
</organism>
<dbReference type="SUPFAM" id="SSF50405">
    <property type="entry name" value="Actin-crosslinking proteins"/>
    <property type="match status" value="1"/>
</dbReference>
<dbReference type="AlphaFoldDB" id="A0A1M6FJ73"/>
<dbReference type="Gene3D" id="2.60.40.10">
    <property type="entry name" value="Immunoglobulins"/>
    <property type="match status" value="1"/>
</dbReference>
<reference evidence="6" key="1">
    <citation type="submission" date="2016-11" db="EMBL/GenBank/DDBJ databases">
        <authorList>
            <person name="Varghese N."/>
            <person name="Submissions S."/>
        </authorList>
    </citation>
    <scope>NUCLEOTIDE SEQUENCE [LARGE SCALE GENOMIC DNA]</scope>
    <source>
        <strain evidence="6">DSM 22623</strain>
    </source>
</reference>
<dbReference type="Gene3D" id="2.80.10.50">
    <property type="match status" value="1"/>
</dbReference>